<evidence type="ECO:0000256" key="2">
    <source>
        <dbReference type="ARBA" id="ARBA00004931"/>
    </source>
</evidence>
<dbReference type="RefSeq" id="WP_188312466.1">
    <property type="nucleotide sequence ID" value="NZ_JABTCG010000001.1"/>
</dbReference>
<evidence type="ECO:0000256" key="3">
    <source>
        <dbReference type="ARBA" id="ARBA00005072"/>
    </source>
</evidence>
<dbReference type="InterPro" id="IPR050571">
    <property type="entry name" value="Class-IV_PLP-Dep_Aminotrnsfr"/>
</dbReference>
<evidence type="ECO:0000256" key="8">
    <source>
        <dbReference type="ARBA" id="ARBA00049229"/>
    </source>
</evidence>
<dbReference type="InterPro" id="IPR001544">
    <property type="entry name" value="Aminotrans_IV"/>
</dbReference>
<evidence type="ECO:0000313" key="9">
    <source>
        <dbReference type="EMBL" id="MBD0849336.1"/>
    </source>
</evidence>
<proteinExistence type="inferred from homology"/>
<dbReference type="PANTHER" id="PTHR42743:SF11">
    <property type="entry name" value="AMINODEOXYCHORISMATE LYASE"/>
    <property type="match status" value="1"/>
</dbReference>
<dbReference type="SUPFAM" id="SSF56752">
    <property type="entry name" value="D-aminoacid aminotransferase-like PLP-dependent enzymes"/>
    <property type="match status" value="1"/>
</dbReference>
<protein>
    <recommendedName>
        <fullName evidence="5">branched-chain-amino-acid transaminase</fullName>
        <ecNumber evidence="5">2.6.1.42</ecNumber>
    </recommendedName>
</protein>
<evidence type="ECO:0000256" key="5">
    <source>
        <dbReference type="ARBA" id="ARBA00013053"/>
    </source>
</evidence>
<dbReference type="GO" id="GO:0008483">
    <property type="term" value="F:transaminase activity"/>
    <property type="evidence" value="ECO:0007669"/>
    <property type="project" value="UniProtKB-KW"/>
</dbReference>
<keyword evidence="9" id="KW-0032">Aminotransferase</keyword>
<keyword evidence="9" id="KW-0808">Transferase</keyword>
<dbReference type="EC" id="2.6.1.42" evidence="5"/>
<sequence length="282" mass="32182">MINFNGNLHPEETHFLNHENRGLCYGDALFETMRAINGKLMFWESHYLRLMSSMRILRMEIPMNFTMEFLEGQIIDTLKGNRLEHMPARVRLTVFRNNGGLYTPTTNDVSFIISVNALQTPFFSLEDKAYEVGLFKDFYVNPDMLSTLKTNNRILNVMGSIFAKENGFANCLLLNTHKSVVEALNGNLFLVQGNEVKTPPLSDGCLNGIVRKKLMEILVRLDDYKLIETSISPFELQKADELFITNAIVGIQPITKYRKKEFTNHVAKNLLGKLNATARLNP</sequence>
<keyword evidence="10" id="KW-1185">Reference proteome</keyword>
<evidence type="ECO:0000256" key="7">
    <source>
        <dbReference type="ARBA" id="ARBA00048798"/>
    </source>
</evidence>
<accession>A0ABR7V7S5</accession>
<comment type="pathway">
    <text evidence="1">Amino-acid biosynthesis; L-isoleucine biosynthesis; L-isoleucine from 2-oxobutanoate: step 4/4.</text>
</comment>
<dbReference type="InterPro" id="IPR036038">
    <property type="entry name" value="Aminotransferase-like"/>
</dbReference>
<dbReference type="CDD" id="cd00449">
    <property type="entry name" value="PLPDE_IV"/>
    <property type="match status" value="1"/>
</dbReference>
<dbReference type="Pfam" id="PF01063">
    <property type="entry name" value="Aminotran_4"/>
    <property type="match status" value="1"/>
</dbReference>
<dbReference type="Proteomes" id="UP000598350">
    <property type="component" value="Unassembled WGS sequence"/>
</dbReference>
<comment type="pathway">
    <text evidence="2">Amino-acid biosynthesis; L-valine biosynthesis; L-valine from pyruvate: step 4/4.</text>
</comment>
<dbReference type="PANTHER" id="PTHR42743">
    <property type="entry name" value="AMINO-ACID AMINOTRANSFERASE"/>
    <property type="match status" value="1"/>
</dbReference>
<dbReference type="InterPro" id="IPR043132">
    <property type="entry name" value="BCAT-like_C"/>
</dbReference>
<comment type="catalytic activity">
    <reaction evidence="6">
        <text>L-valine + 2-oxoglutarate = 3-methyl-2-oxobutanoate + L-glutamate</text>
        <dbReference type="Rhea" id="RHEA:24813"/>
        <dbReference type="ChEBI" id="CHEBI:11851"/>
        <dbReference type="ChEBI" id="CHEBI:16810"/>
        <dbReference type="ChEBI" id="CHEBI:29985"/>
        <dbReference type="ChEBI" id="CHEBI:57762"/>
        <dbReference type="EC" id="2.6.1.42"/>
    </reaction>
</comment>
<evidence type="ECO:0000256" key="4">
    <source>
        <dbReference type="ARBA" id="ARBA00009320"/>
    </source>
</evidence>
<evidence type="ECO:0000256" key="1">
    <source>
        <dbReference type="ARBA" id="ARBA00004824"/>
    </source>
</evidence>
<gene>
    <name evidence="9" type="ORF">HPE63_01540</name>
</gene>
<comment type="catalytic activity">
    <reaction evidence="8">
        <text>L-leucine + 2-oxoglutarate = 4-methyl-2-oxopentanoate + L-glutamate</text>
        <dbReference type="Rhea" id="RHEA:18321"/>
        <dbReference type="ChEBI" id="CHEBI:16810"/>
        <dbReference type="ChEBI" id="CHEBI:17865"/>
        <dbReference type="ChEBI" id="CHEBI:29985"/>
        <dbReference type="ChEBI" id="CHEBI:57427"/>
        <dbReference type="EC" id="2.6.1.42"/>
    </reaction>
</comment>
<reference evidence="9 10" key="1">
    <citation type="submission" date="2020-05" db="EMBL/GenBank/DDBJ databases">
        <title>The draft genome sequence of Maribacter arenosus CAU 1321.</title>
        <authorList>
            <person name="Mu L."/>
        </authorList>
    </citation>
    <scope>NUCLEOTIDE SEQUENCE [LARGE SCALE GENOMIC DNA]</scope>
    <source>
        <strain evidence="9 10">CAU 1321</strain>
    </source>
</reference>
<comment type="caution">
    <text evidence="9">The sequence shown here is derived from an EMBL/GenBank/DDBJ whole genome shotgun (WGS) entry which is preliminary data.</text>
</comment>
<evidence type="ECO:0000256" key="6">
    <source>
        <dbReference type="ARBA" id="ARBA00048212"/>
    </source>
</evidence>
<comment type="similarity">
    <text evidence="4">Belongs to the class-IV pyridoxal-phosphate-dependent aminotransferase family.</text>
</comment>
<dbReference type="Gene3D" id="3.20.10.10">
    <property type="entry name" value="D-amino Acid Aminotransferase, subunit A, domain 2"/>
    <property type="match status" value="1"/>
</dbReference>
<comment type="catalytic activity">
    <reaction evidence="7">
        <text>L-isoleucine + 2-oxoglutarate = (S)-3-methyl-2-oxopentanoate + L-glutamate</text>
        <dbReference type="Rhea" id="RHEA:24801"/>
        <dbReference type="ChEBI" id="CHEBI:16810"/>
        <dbReference type="ChEBI" id="CHEBI:29985"/>
        <dbReference type="ChEBI" id="CHEBI:35146"/>
        <dbReference type="ChEBI" id="CHEBI:58045"/>
        <dbReference type="EC" id="2.6.1.42"/>
    </reaction>
</comment>
<comment type="pathway">
    <text evidence="3">Amino-acid biosynthesis; L-leucine biosynthesis; L-leucine from 3-methyl-2-oxobutanoate: step 4/4.</text>
</comment>
<name>A0ABR7V7S5_9FLAO</name>
<dbReference type="EMBL" id="JABTCG010000001">
    <property type="protein sequence ID" value="MBD0849336.1"/>
    <property type="molecule type" value="Genomic_DNA"/>
</dbReference>
<organism evidence="9 10">
    <name type="scientific">Maribacter arenosus</name>
    <dbReference type="NCBI Taxonomy" id="1854708"/>
    <lineage>
        <taxon>Bacteria</taxon>
        <taxon>Pseudomonadati</taxon>
        <taxon>Bacteroidota</taxon>
        <taxon>Flavobacteriia</taxon>
        <taxon>Flavobacteriales</taxon>
        <taxon>Flavobacteriaceae</taxon>
        <taxon>Maribacter</taxon>
    </lineage>
</organism>
<dbReference type="Gene3D" id="3.30.470.10">
    <property type="match status" value="1"/>
</dbReference>
<dbReference type="InterPro" id="IPR043131">
    <property type="entry name" value="BCAT-like_N"/>
</dbReference>
<evidence type="ECO:0000313" key="10">
    <source>
        <dbReference type="Proteomes" id="UP000598350"/>
    </source>
</evidence>